<proteinExistence type="predicted"/>
<protein>
    <recommendedName>
        <fullName evidence="2">PGG domain-containing protein</fullName>
    </recommendedName>
</protein>
<evidence type="ECO:0000313" key="3">
    <source>
        <dbReference type="EMBL" id="KAA8526405.1"/>
    </source>
</evidence>
<dbReference type="OrthoDB" id="843847at2759"/>
<dbReference type="Pfam" id="PF12796">
    <property type="entry name" value="Ank_2"/>
    <property type="match status" value="2"/>
</dbReference>
<dbReference type="EMBL" id="CM018046">
    <property type="protein sequence ID" value="KAA8526405.1"/>
    <property type="molecule type" value="Genomic_DNA"/>
</dbReference>
<dbReference type="AlphaFoldDB" id="A0A5J5A5K7"/>
<evidence type="ECO:0000256" key="1">
    <source>
        <dbReference type="SAM" id="MobiDB-lite"/>
    </source>
</evidence>
<accession>A0A5J5A5K7</accession>
<feature type="region of interest" description="Disordered" evidence="1">
    <location>
        <begin position="279"/>
        <end position="303"/>
    </location>
</feature>
<dbReference type="PANTHER" id="PTHR24177">
    <property type="entry name" value="CASKIN"/>
    <property type="match status" value="1"/>
</dbReference>
<dbReference type="InterPro" id="IPR002110">
    <property type="entry name" value="Ankyrin_rpt"/>
</dbReference>
<dbReference type="Proteomes" id="UP000325577">
    <property type="component" value="Linkage Group LG3"/>
</dbReference>
<evidence type="ECO:0000313" key="4">
    <source>
        <dbReference type="Proteomes" id="UP000325577"/>
    </source>
</evidence>
<dbReference type="InterPro" id="IPR026961">
    <property type="entry name" value="PGG_dom"/>
</dbReference>
<name>A0A5J5A5K7_9ASTE</name>
<dbReference type="InterPro" id="IPR036770">
    <property type="entry name" value="Ankyrin_rpt-contain_sf"/>
</dbReference>
<reference evidence="3 4" key="1">
    <citation type="submission" date="2019-09" db="EMBL/GenBank/DDBJ databases">
        <title>A chromosome-level genome assembly of the Chinese tupelo Nyssa sinensis.</title>
        <authorList>
            <person name="Yang X."/>
            <person name="Kang M."/>
            <person name="Yang Y."/>
            <person name="Xiong H."/>
            <person name="Wang M."/>
            <person name="Zhang Z."/>
            <person name="Wang Z."/>
            <person name="Wu H."/>
            <person name="Ma T."/>
            <person name="Liu J."/>
            <person name="Xi Z."/>
        </authorList>
    </citation>
    <scope>NUCLEOTIDE SEQUENCE [LARGE SCALE GENOMIC DNA]</scope>
    <source>
        <strain evidence="3">J267</strain>
        <tissue evidence="3">Leaf</tissue>
    </source>
</reference>
<dbReference type="SUPFAM" id="SSF48403">
    <property type="entry name" value="Ankyrin repeat"/>
    <property type="match status" value="2"/>
</dbReference>
<dbReference type="Pfam" id="PF13962">
    <property type="entry name" value="PGG"/>
    <property type="match status" value="1"/>
</dbReference>
<feature type="domain" description="PGG" evidence="2">
    <location>
        <begin position="446"/>
        <end position="510"/>
    </location>
</feature>
<keyword evidence="4" id="KW-1185">Reference proteome</keyword>
<dbReference type="Gene3D" id="1.25.40.20">
    <property type="entry name" value="Ankyrin repeat-containing domain"/>
    <property type="match status" value="2"/>
</dbReference>
<gene>
    <name evidence="3" type="ORF">F0562_008392</name>
</gene>
<organism evidence="3 4">
    <name type="scientific">Nyssa sinensis</name>
    <dbReference type="NCBI Taxonomy" id="561372"/>
    <lineage>
        <taxon>Eukaryota</taxon>
        <taxon>Viridiplantae</taxon>
        <taxon>Streptophyta</taxon>
        <taxon>Embryophyta</taxon>
        <taxon>Tracheophyta</taxon>
        <taxon>Spermatophyta</taxon>
        <taxon>Magnoliopsida</taxon>
        <taxon>eudicotyledons</taxon>
        <taxon>Gunneridae</taxon>
        <taxon>Pentapetalae</taxon>
        <taxon>asterids</taxon>
        <taxon>Cornales</taxon>
        <taxon>Nyssaceae</taxon>
        <taxon>Nyssa</taxon>
    </lineage>
</organism>
<dbReference type="SMART" id="SM00248">
    <property type="entry name" value="ANK"/>
    <property type="match status" value="6"/>
</dbReference>
<sequence length="512" mass="58035">MEELYNAVVGKKKDKVIELCRKSADGPLRIITIHKDTVIHMAAYTEQADLVLKLVDALPENQGSKISEAVNDAGNTILHEAATSNKLVQAAEAMLRKAPELLSKENDYKETALFRAVNYGKIDMFKFLDGEVNKKFRREEAYKRFHCGNDNKTTILHVAILAAQFELAYLIAENYSCLISQRDGNEMTALQHLSRDEATFNNGAESFVTRFINSCVSTKDTTEREDSSAWRLPWWEEARKEVKKYNSALKLARLLIAKDSSWKITEQLVEEKVKEASSSSVPLYEEEEKNGDQKSRESKKKCTPPTPLFLATIHGCVDIVKEILKMYPQAIEHVDGKGRTILHVAIKYRQIEIFSMVEAMEIPMKRLVRKCDKDSNSILHMVGLKARNCKGDDTRSPALQLQEEWHLFERVRNICSNYFFRYINRNKETAEQVFAKKNKKLCGEAKEWLKRTAENSSIVAVLIATVAFAAAYTVPGGSDQITGVPILLNQPFFIVFTITDVLSLTFALTSCQ</sequence>
<dbReference type="GO" id="GO:0016020">
    <property type="term" value="C:membrane"/>
    <property type="evidence" value="ECO:0007669"/>
    <property type="project" value="TreeGrafter"/>
</dbReference>
<evidence type="ECO:0000259" key="2">
    <source>
        <dbReference type="Pfam" id="PF13962"/>
    </source>
</evidence>
<dbReference type="PANTHER" id="PTHR24177:SF314">
    <property type="entry name" value="PROTEIN ACCELERATED CELL DEATH 6-LIKE ISOFORM X1"/>
    <property type="match status" value="1"/>
</dbReference>